<dbReference type="InterPro" id="IPR051872">
    <property type="entry name" value="Cytochrome_b5/Flavoprotein_Rdt"/>
</dbReference>
<evidence type="ECO:0000256" key="1">
    <source>
        <dbReference type="ARBA" id="ARBA00022617"/>
    </source>
</evidence>
<evidence type="ECO:0000313" key="7">
    <source>
        <dbReference type="Proteomes" id="UP001642409"/>
    </source>
</evidence>
<reference evidence="5" key="1">
    <citation type="submission" date="2023-06" db="EMBL/GenBank/DDBJ databases">
        <authorList>
            <person name="Kurt Z."/>
        </authorList>
    </citation>
    <scope>NUCLEOTIDE SEQUENCE</scope>
</reference>
<feature type="domain" description="Cytochrome b5 heme-binding" evidence="4">
    <location>
        <begin position="32"/>
        <end position="91"/>
    </location>
</feature>
<proteinExistence type="predicted"/>
<sequence length="125" mass="14537">MDRRMAVRKQMLEEFFKSLEGRKLLTKQEASEIRIKPEEVTQHNSYKDAWFSFRGYVYDVTPYNNFHPGGLGCFAEFFGYDVTNAVMVHRHVNIESYIGKLVIGILDGEPMLPNSKKLHIEQGHL</sequence>
<gene>
    <name evidence="6" type="ORF">HINF_LOCUS21153</name>
    <name evidence="5" type="ORF">HINF_LOCUS51024</name>
</gene>
<evidence type="ECO:0000313" key="6">
    <source>
        <dbReference type="EMBL" id="CAL6008503.1"/>
    </source>
</evidence>
<dbReference type="Pfam" id="PF00173">
    <property type="entry name" value="Cyt-b5"/>
    <property type="match status" value="1"/>
</dbReference>
<accession>A0AA86R0T2</accession>
<dbReference type="Proteomes" id="UP001642409">
    <property type="component" value="Unassembled WGS sequence"/>
</dbReference>
<evidence type="ECO:0000313" key="5">
    <source>
        <dbReference type="EMBL" id="CAI9963379.1"/>
    </source>
</evidence>
<dbReference type="PANTHER" id="PTHR46237">
    <property type="entry name" value="CYTOCHROME B5 REDUCTASE 4 FAMILY MEMBER"/>
    <property type="match status" value="1"/>
</dbReference>
<dbReference type="EMBL" id="CAXDID020000057">
    <property type="protein sequence ID" value="CAL6008503.1"/>
    <property type="molecule type" value="Genomic_DNA"/>
</dbReference>
<dbReference type="AlphaFoldDB" id="A0AA86R0T2"/>
<dbReference type="Gene3D" id="3.10.120.10">
    <property type="entry name" value="Cytochrome b5-like heme/steroid binding domain"/>
    <property type="match status" value="1"/>
</dbReference>
<dbReference type="GO" id="GO:0005737">
    <property type="term" value="C:cytoplasm"/>
    <property type="evidence" value="ECO:0007669"/>
    <property type="project" value="TreeGrafter"/>
</dbReference>
<protein>
    <submittedName>
        <fullName evidence="5">Ferrihemoglobin reductase</fullName>
    </submittedName>
    <submittedName>
        <fullName evidence="6">Ferrihemoglobin_reductase</fullName>
    </submittedName>
</protein>
<dbReference type="SUPFAM" id="SSF55856">
    <property type="entry name" value="Cytochrome b5-like heme/steroid binding domain"/>
    <property type="match status" value="1"/>
</dbReference>
<keyword evidence="1" id="KW-0349">Heme</keyword>
<dbReference type="InterPro" id="IPR036400">
    <property type="entry name" value="Cyt_B5-like_heme/steroid_sf"/>
</dbReference>
<comment type="caution">
    <text evidence="5">The sequence shown here is derived from an EMBL/GenBank/DDBJ whole genome shotgun (WGS) entry which is preliminary data.</text>
</comment>
<evidence type="ECO:0000256" key="2">
    <source>
        <dbReference type="ARBA" id="ARBA00022723"/>
    </source>
</evidence>
<dbReference type="GO" id="GO:0046872">
    <property type="term" value="F:metal ion binding"/>
    <property type="evidence" value="ECO:0007669"/>
    <property type="project" value="UniProtKB-KW"/>
</dbReference>
<dbReference type="PROSITE" id="PS50255">
    <property type="entry name" value="CYTOCHROME_B5_2"/>
    <property type="match status" value="1"/>
</dbReference>
<evidence type="ECO:0000259" key="4">
    <source>
        <dbReference type="PROSITE" id="PS50255"/>
    </source>
</evidence>
<dbReference type="EMBL" id="CATOUU010000967">
    <property type="protein sequence ID" value="CAI9963379.1"/>
    <property type="molecule type" value="Genomic_DNA"/>
</dbReference>
<keyword evidence="7" id="KW-1185">Reference proteome</keyword>
<name>A0AA86R0T2_9EUKA</name>
<reference evidence="6 7" key="2">
    <citation type="submission" date="2024-07" db="EMBL/GenBank/DDBJ databases">
        <authorList>
            <person name="Akdeniz Z."/>
        </authorList>
    </citation>
    <scope>NUCLEOTIDE SEQUENCE [LARGE SCALE GENOMIC DNA]</scope>
</reference>
<organism evidence="5">
    <name type="scientific">Hexamita inflata</name>
    <dbReference type="NCBI Taxonomy" id="28002"/>
    <lineage>
        <taxon>Eukaryota</taxon>
        <taxon>Metamonada</taxon>
        <taxon>Diplomonadida</taxon>
        <taxon>Hexamitidae</taxon>
        <taxon>Hexamitinae</taxon>
        <taxon>Hexamita</taxon>
    </lineage>
</organism>
<keyword evidence="2" id="KW-0479">Metal-binding</keyword>
<keyword evidence="3" id="KW-0408">Iron</keyword>
<dbReference type="SMART" id="SM01117">
    <property type="entry name" value="Cyt-b5"/>
    <property type="match status" value="1"/>
</dbReference>
<dbReference type="GO" id="GO:0020037">
    <property type="term" value="F:heme binding"/>
    <property type="evidence" value="ECO:0007669"/>
    <property type="project" value="TreeGrafter"/>
</dbReference>
<evidence type="ECO:0000256" key="3">
    <source>
        <dbReference type="ARBA" id="ARBA00023004"/>
    </source>
</evidence>
<dbReference type="InterPro" id="IPR001199">
    <property type="entry name" value="Cyt_B5-like_heme/steroid-bd"/>
</dbReference>
<dbReference type="GO" id="GO:0004128">
    <property type="term" value="F:cytochrome-b5 reductase activity, acting on NAD(P)H"/>
    <property type="evidence" value="ECO:0007669"/>
    <property type="project" value="TreeGrafter"/>
</dbReference>
<dbReference type="PANTHER" id="PTHR46237:SF1">
    <property type="entry name" value="CYTOCHROME B5 REDUCTASE 4"/>
    <property type="match status" value="1"/>
</dbReference>